<proteinExistence type="inferred from homology"/>
<keyword evidence="5" id="KW-0505">Motor protein</keyword>
<feature type="compositionally biased region" description="Polar residues" evidence="6">
    <location>
        <begin position="248"/>
        <end position="261"/>
    </location>
</feature>
<dbReference type="GO" id="GO:0015630">
    <property type="term" value="C:microtubule cytoskeleton"/>
    <property type="evidence" value="ECO:0007669"/>
    <property type="project" value="UniProtKB-ARBA"/>
</dbReference>
<dbReference type="EMBL" id="QCYY01002331">
    <property type="protein sequence ID" value="ROT71207.1"/>
    <property type="molecule type" value="Genomic_DNA"/>
</dbReference>
<keyword evidence="2 5" id="KW-0547">Nucleotide-binding</keyword>
<dbReference type="GO" id="GO:0008017">
    <property type="term" value="F:microtubule binding"/>
    <property type="evidence" value="ECO:0007669"/>
    <property type="project" value="InterPro"/>
</dbReference>
<keyword evidence="4" id="KW-0206">Cytoskeleton</keyword>
<sequence length="269" mass="30946">MTLNRRVLKRVHSPMKSPKRNNTSLRKKALIKQWNSEVQFGNASKANLKVVVRVRPQNAKELDCNARCIVKLVDDHMMVFDPKEEDEEFFFRGVRQRTRDLNKRQHKEQKFVFERVFGEDSTNEQIYEETTKDLVDTLLNGYNCSVFAYGATGAGKTFTMLGKPDSPGITFLTLMELYRRIEEIKEEKTCEVGISYLEVYNETVRDLLNPGKALNVQETGQHVQVQGLSFHKPRDADNLMQMLACGNQNRSQHPTDANAESSRSHAVFQ</sequence>
<evidence type="ECO:0000256" key="5">
    <source>
        <dbReference type="PROSITE-ProRule" id="PRU00283"/>
    </source>
</evidence>
<dbReference type="SMART" id="SM00129">
    <property type="entry name" value="KISc"/>
    <property type="match status" value="1"/>
</dbReference>
<feature type="non-terminal residue" evidence="8">
    <location>
        <position position="269"/>
    </location>
</feature>
<comment type="caution">
    <text evidence="8">The sequence shown here is derived from an EMBL/GenBank/DDBJ whole genome shotgun (WGS) entry which is preliminary data.</text>
</comment>
<feature type="region of interest" description="Disordered" evidence="6">
    <location>
        <begin position="248"/>
        <end position="269"/>
    </location>
</feature>
<dbReference type="PANTHER" id="PTHR47968:SF65">
    <property type="entry name" value="KINESIN MOTOR DOMAIN-CONTAINING PROTEIN"/>
    <property type="match status" value="1"/>
</dbReference>
<evidence type="ECO:0000256" key="1">
    <source>
        <dbReference type="ARBA" id="ARBA00004245"/>
    </source>
</evidence>
<reference evidence="8 9" key="2">
    <citation type="submission" date="2019-01" db="EMBL/GenBank/DDBJ databases">
        <title>The decoding of complex shrimp genome reveals the adaptation for benthos swimmer, frequently molting mechanism and breeding impact on genome.</title>
        <authorList>
            <person name="Sun Y."/>
            <person name="Gao Y."/>
            <person name="Yu Y."/>
        </authorList>
    </citation>
    <scope>NUCLEOTIDE SEQUENCE [LARGE SCALE GENOMIC DNA]</scope>
    <source>
        <tissue evidence="8">Muscle</tissue>
    </source>
</reference>
<gene>
    <name evidence="8" type="ORF">C7M84_010497</name>
</gene>
<evidence type="ECO:0000256" key="2">
    <source>
        <dbReference type="ARBA" id="ARBA00022741"/>
    </source>
</evidence>
<evidence type="ECO:0000256" key="4">
    <source>
        <dbReference type="ARBA" id="ARBA00023212"/>
    </source>
</evidence>
<dbReference type="InterPro" id="IPR027640">
    <property type="entry name" value="Kinesin-like_fam"/>
</dbReference>
<keyword evidence="9" id="KW-1185">Reference proteome</keyword>
<dbReference type="GO" id="GO:0007018">
    <property type="term" value="P:microtubule-based movement"/>
    <property type="evidence" value="ECO:0007669"/>
    <property type="project" value="InterPro"/>
</dbReference>
<dbReference type="PRINTS" id="PR00380">
    <property type="entry name" value="KINESINHEAVY"/>
</dbReference>
<evidence type="ECO:0000256" key="3">
    <source>
        <dbReference type="ARBA" id="ARBA00022840"/>
    </source>
</evidence>
<evidence type="ECO:0000313" key="9">
    <source>
        <dbReference type="Proteomes" id="UP000283509"/>
    </source>
</evidence>
<dbReference type="Pfam" id="PF00225">
    <property type="entry name" value="Kinesin"/>
    <property type="match status" value="1"/>
</dbReference>
<feature type="binding site" evidence="5">
    <location>
        <begin position="150"/>
        <end position="157"/>
    </location>
    <ligand>
        <name>ATP</name>
        <dbReference type="ChEBI" id="CHEBI:30616"/>
    </ligand>
</feature>
<organism evidence="8 9">
    <name type="scientific">Penaeus vannamei</name>
    <name type="common">Whiteleg shrimp</name>
    <name type="synonym">Litopenaeus vannamei</name>
    <dbReference type="NCBI Taxonomy" id="6689"/>
    <lineage>
        <taxon>Eukaryota</taxon>
        <taxon>Metazoa</taxon>
        <taxon>Ecdysozoa</taxon>
        <taxon>Arthropoda</taxon>
        <taxon>Crustacea</taxon>
        <taxon>Multicrustacea</taxon>
        <taxon>Malacostraca</taxon>
        <taxon>Eumalacostraca</taxon>
        <taxon>Eucarida</taxon>
        <taxon>Decapoda</taxon>
        <taxon>Dendrobranchiata</taxon>
        <taxon>Penaeoidea</taxon>
        <taxon>Penaeidae</taxon>
        <taxon>Penaeus</taxon>
    </lineage>
</organism>
<dbReference type="GO" id="GO:0005524">
    <property type="term" value="F:ATP binding"/>
    <property type="evidence" value="ECO:0007669"/>
    <property type="project" value="UniProtKB-UniRule"/>
</dbReference>
<protein>
    <submittedName>
        <fullName evidence="8">Putative kinesin-like protein KIF18A-like</fullName>
    </submittedName>
</protein>
<evidence type="ECO:0000259" key="7">
    <source>
        <dbReference type="PROSITE" id="PS50067"/>
    </source>
</evidence>
<dbReference type="Gene3D" id="3.40.850.10">
    <property type="entry name" value="Kinesin motor domain"/>
    <property type="match status" value="1"/>
</dbReference>
<dbReference type="InterPro" id="IPR001752">
    <property type="entry name" value="Kinesin_motor_dom"/>
</dbReference>
<keyword evidence="3 5" id="KW-0067">ATP-binding</keyword>
<dbReference type="InterPro" id="IPR027417">
    <property type="entry name" value="P-loop_NTPase"/>
</dbReference>
<comment type="similarity">
    <text evidence="5">Belongs to the TRAFAC class myosin-kinesin ATPase superfamily. Kinesin family.</text>
</comment>
<keyword evidence="4" id="KW-0963">Cytoplasm</keyword>
<dbReference type="PANTHER" id="PTHR47968">
    <property type="entry name" value="CENTROMERE PROTEIN E"/>
    <property type="match status" value="1"/>
</dbReference>
<evidence type="ECO:0000256" key="6">
    <source>
        <dbReference type="SAM" id="MobiDB-lite"/>
    </source>
</evidence>
<dbReference type="OrthoDB" id="3176171at2759"/>
<dbReference type="InterPro" id="IPR036961">
    <property type="entry name" value="Kinesin_motor_dom_sf"/>
</dbReference>
<comment type="subcellular location">
    <subcellularLocation>
        <location evidence="1">Cytoplasm</location>
        <location evidence="1">Cytoskeleton</location>
    </subcellularLocation>
</comment>
<dbReference type="GO" id="GO:0003777">
    <property type="term" value="F:microtubule motor activity"/>
    <property type="evidence" value="ECO:0007669"/>
    <property type="project" value="InterPro"/>
</dbReference>
<reference evidence="8 9" key="1">
    <citation type="submission" date="2018-04" db="EMBL/GenBank/DDBJ databases">
        <authorList>
            <person name="Zhang X."/>
            <person name="Yuan J."/>
            <person name="Li F."/>
            <person name="Xiang J."/>
        </authorList>
    </citation>
    <scope>NUCLEOTIDE SEQUENCE [LARGE SCALE GENOMIC DNA]</scope>
    <source>
        <tissue evidence="8">Muscle</tissue>
    </source>
</reference>
<name>A0A423T3X1_PENVA</name>
<feature type="domain" description="Kinesin motor" evidence="7">
    <location>
        <begin position="47"/>
        <end position="269"/>
    </location>
</feature>
<dbReference type="STRING" id="6689.A0A423T3X1"/>
<evidence type="ECO:0000313" key="8">
    <source>
        <dbReference type="EMBL" id="ROT71207.1"/>
    </source>
</evidence>
<dbReference type="Proteomes" id="UP000283509">
    <property type="component" value="Unassembled WGS sequence"/>
</dbReference>
<dbReference type="PROSITE" id="PS50067">
    <property type="entry name" value="KINESIN_MOTOR_2"/>
    <property type="match status" value="1"/>
</dbReference>
<accession>A0A423T3X1</accession>
<dbReference type="AlphaFoldDB" id="A0A423T3X1"/>
<dbReference type="SUPFAM" id="SSF52540">
    <property type="entry name" value="P-loop containing nucleoside triphosphate hydrolases"/>
    <property type="match status" value="1"/>
</dbReference>